<evidence type="ECO:0000256" key="3">
    <source>
        <dbReference type="ARBA" id="ARBA00022989"/>
    </source>
</evidence>
<evidence type="ECO:0000256" key="5">
    <source>
        <dbReference type="SAM" id="Phobius"/>
    </source>
</evidence>
<protein>
    <recommendedName>
        <fullName evidence="8">Transmembrane protein 65</fullName>
    </recommendedName>
</protein>
<dbReference type="PANTHER" id="PTHR21706">
    <property type="entry name" value="TRANSMEMBRANE PROTEIN 65"/>
    <property type="match status" value="1"/>
</dbReference>
<gene>
    <name evidence="6" type="ORF">ABMA27_013678</name>
</gene>
<comment type="caution">
    <text evidence="6">The sequence shown here is derived from an EMBL/GenBank/DDBJ whole genome shotgun (WGS) entry which is preliminary data.</text>
</comment>
<feature type="transmembrane region" description="Helical" evidence="5">
    <location>
        <begin position="258"/>
        <end position="277"/>
    </location>
</feature>
<keyword evidence="7" id="KW-1185">Reference proteome</keyword>
<reference evidence="6 7" key="1">
    <citation type="submission" date="2024-06" db="EMBL/GenBank/DDBJ databases">
        <title>A chromosome-level genome assembly of beet webworm, Loxostege sticticalis.</title>
        <authorList>
            <person name="Zhang Y."/>
        </authorList>
    </citation>
    <scope>NUCLEOTIDE SEQUENCE [LARGE SCALE GENOMIC DNA]</scope>
    <source>
        <strain evidence="6">AQ026</strain>
        <tissue evidence="6">Whole body</tissue>
    </source>
</reference>
<evidence type="ECO:0000313" key="7">
    <source>
        <dbReference type="Proteomes" id="UP001549920"/>
    </source>
</evidence>
<name>A0ABR3IB41_LOXSC</name>
<dbReference type="PANTHER" id="PTHR21706:SF15">
    <property type="entry name" value="TRANSMEMBRANE PROTEIN 65"/>
    <property type="match status" value="1"/>
</dbReference>
<dbReference type="EMBL" id="JBEUOH010000005">
    <property type="protein sequence ID" value="KAL0893477.1"/>
    <property type="molecule type" value="Genomic_DNA"/>
</dbReference>
<evidence type="ECO:0000256" key="1">
    <source>
        <dbReference type="ARBA" id="ARBA00004141"/>
    </source>
</evidence>
<dbReference type="Pfam" id="PF10507">
    <property type="entry name" value="TMEM65"/>
    <property type="match status" value="1"/>
</dbReference>
<evidence type="ECO:0000256" key="2">
    <source>
        <dbReference type="ARBA" id="ARBA00022692"/>
    </source>
</evidence>
<evidence type="ECO:0000313" key="6">
    <source>
        <dbReference type="EMBL" id="KAL0893477.1"/>
    </source>
</evidence>
<evidence type="ECO:0008006" key="8">
    <source>
        <dbReference type="Google" id="ProtNLM"/>
    </source>
</evidence>
<sequence>MPAARIIKRLCTRPLISFSSCCHKNPSNLQVRYSASVVYSKSHLFVPISMNIRNLGLGPTSKDFEESTQLTGPLTKVHATELVLHLKDDERKVLFAALQEYESNRIKEEFEDKLAGQRWRTKLGRPSKVPTLGDVDPTGTYCPVPDDWLKKKYASTVPKPSTKELIHLSLSNSIPFIGFGFLDNFIMIIAGDSIESSMSAYITLSTMAAAALGNTFSDVIGIGSSYYVERAASLIGLGAPALSPVQLDMPVTRRFTNMGRVVGITIGCFLGMIPLLFKDDEKKPEPSNPDQPKSK</sequence>
<keyword evidence="2 5" id="KW-0812">Transmembrane</keyword>
<accession>A0ABR3IB41</accession>
<keyword evidence="3 5" id="KW-1133">Transmembrane helix</keyword>
<proteinExistence type="predicted"/>
<organism evidence="6 7">
    <name type="scientific">Loxostege sticticalis</name>
    <name type="common">Beet webworm moth</name>
    <dbReference type="NCBI Taxonomy" id="481309"/>
    <lineage>
        <taxon>Eukaryota</taxon>
        <taxon>Metazoa</taxon>
        <taxon>Ecdysozoa</taxon>
        <taxon>Arthropoda</taxon>
        <taxon>Hexapoda</taxon>
        <taxon>Insecta</taxon>
        <taxon>Pterygota</taxon>
        <taxon>Neoptera</taxon>
        <taxon>Endopterygota</taxon>
        <taxon>Lepidoptera</taxon>
        <taxon>Glossata</taxon>
        <taxon>Ditrysia</taxon>
        <taxon>Pyraloidea</taxon>
        <taxon>Crambidae</taxon>
        <taxon>Pyraustinae</taxon>
        <taxon>Loxostege</taxon>
    </lineage>
</organism>
<evidence type="ECO:0000256" key="4">
    <source>
        <dbReference type="ARBA" id="ARBA00023136"/>
    </source>
</evidence>
<dbReference type="Proteomes" id="UP001549920">
    <property type="component" value="Unassembled WGS sequence"/>
</dbReference>
<dbReference type="InterPro" id="IPR019537">
    <property type="entry name" value="TMEM65"/>
</dbReference>
<comment type="subcellular location">
    <subcellularLocation>
        <location evidence="1">Membrane</location>
        <topology evidence="1">Multi-pass membrane protein</topology>
    </subcellularLocation>
</comment>
<keyword evidence="4 5" id="KW-0472">Membrane</keyword>